<comment type="catalytic activity">
    <reaction evidence="1">
        <text>3-hydroxypyruvate = 2-hydroxy-3-oxopropanoate</text>
        <dbReference type="Rhea" id="RHEA:11952"/>
        <dbReference type="ChEBI" id="CHEBI:17180"/>
        <dbReference type="ChEBI" id="CHEBI:57978"/>
        <dbReference type="EC" id="5.3.1.22"/>
    </reaction>
</comment>
<accession>A0A914VTM2</accession>
<dbReference type="Pfam" id="PF01261">
    <property type="entry name" value="AP_endonuc_2"/>
    <property type="match status" value="1"/>
</dbReference>
<reference evidence="10" key="1">
    <citation type="submission" date="2022-11" db="UniProtKB">
        <authorList>
            <consortium name="WormBaseParasite"/>
        </authorList>
    </citation>
    <scope>IDENTIFICATION</scope>
</reference>
<dbReference type="SUPFAM" id="SSF51658">
    <property type="entry name" value="Xylose isomerase-like"/>
    <property type="match status" value="1"/>
</dbReference>
<dbReference type="Gene3D" id="3.20.20.150">
    <property type="entry name" value="Divalent-metal-dependent TIM barrel enzymes"/>
    <property type="match status" value="2"/>
</dbReference>
<evidence type="ECO:0000256" key="4">
    <source>
        <dbReference type="ARBA" id="ARBA00012570"/>
    </source>
</evidence>
<evidence type="ECO:0000313" key="10">
    <source>
        <dbReference type="WBParaSite" id="PSAMB.scaffold2445size23199.g17780.t1"/>
    </source>
</evidence>
<dbReference type="InterPro" id="IPR013022">
    <property type="entry name" value="Xyl_isomerase-like_TIM-brl"/>
</dbReference>
<evidence type="ECO:0000256" key="6">
    <source>
        <dbReference type="ARBA" id="ARBA00023235"/>
    </source>
</evidence>
<dbReference type="InterPro" id="IPR036237">
    <property type="entry name" value="Xyl_isomerase-like_sf"/>
</dbReference>
<comment type="function">
    <text evidence="2">Catalyzes the reversible isomerization between hydroxypyruvate and 2-hydroxy-3-oxopropanoate (also termed tartronate semialdehyde).</text>
</comment>
<comment type="similarity">
    <text evidence="3">Belongs to the hyi family.</text>
</comment>
<feature type="active site" description="Proton donor/acceptor" evidence="7">
    <location>
        <position position="191"/>
    </location>
</feature>
<dbReference type="GO" id="GO:0008903">
    <property type="term" value="F:hydroxypyruvate isomerase activity"/>
    <property type="evidence" value="ECO:0007669"/>
    <property type="project" value="UniProtKB-EC"/>
</dbReference>
<dbReference type="AlphaFoldDB" id="A0A914VTM2"/>
<dbReference type="InterPro" id="IPR050417">
    <property type="entry name" value="Sugar_Epim/Isomerase"/>
</dbReference>
<dbReference type="Proteomes" id="UP000887566">
    <property type="component" value="Unplaced"/>
</dbReference>
<organism evidence="9 10">
    <name type="scientific">Plectus sambesii</name>
    <dbReference type="NCBI Taxonomy" id="2011161"/>
    <lineage>
        <taxon>Eukaryota</taxon>
        <taxon>Metazoa</taxon>
        <taxon>Ecdysozoa</taxon>
        <taxon>Nematoda</taxon>
        <taxon>Chromadorea</taxon>
        <taxon>Plectida</taxon>
        <taxon>Plectina</taxon>
        <taxon>Plectoidea</taxon>
        <taxon>Plectidae</taxon>
        <taxon>Plectus</taxon>
    </lineage>
</organism>
<keyword evidence="6" id="KW-0413">Isomerase</keyword>
<evidence type="ECO:0000313" key="9">
    <source>
        <dbReference type="Proteomes" id="UP000887566"/>
    </source>
</evidence>
<evidence type="ECO:0000256" key="1">
    <source>
        <dbReference type="ARBA" id="ARBA00000476"/>
    </source>
</evidence>
<name>A0A914VTM2_9BILA</name>
<keyword evidence="9" id="KW-1185">Reference proteome</keyword>
<dbReference type="EC" id="5.3.1.22" evidence="4"/>
<dbReference type="PIRSF" id="PIRSF006241">
    <property type="entry name" value="HyI"/>
    <property type="match status" value="1"/>
</dbReference>
<evidence type="ECO:0000256" key="5">
    <source>
        <dbReference type="ARBA" id="ARBA00017985"/>
    </source>
</evidence>
<dbReference type="GO" id="GO:0046487">
    <property type="term" value="P:glyoxylate metabolic process"/>
    <property type="evidence" value="ECO:0007669"/>
    <property type="project" value="TreeGrafter"/>
</dbReference>
<dbReference type="WBParaSite" id="PSAMB.scaffold2445size23199.g17780.t1">
    <property type="protein sequence ID" value="PSAMB.scaffold2445size23199.g17780.t1"/>
    <property type="gene ID" value="PSAMB.scaffold2445size23199.g17780"/>
</dbReference>
<dbReference type="PANTHER" id="PTHR43489">
    <property type="entry name" value="ISOMERASE"/>
    <property type="match status" value="1"/>
</dbReference>
<proteinExistence type="inferred from homology"/>
<evidence type="ECO:0000256" key="7">
    <source>
        <dbReference type="PIRSR" id="PIRSR006241-50"/>
    </source>
</evidence>
<sequence>MLFEEAGSLLQRYEVAADAGFKCIEISSPYGVEAEQLRDVQEKLGLELVQINSPPAGMTPTDVPRVQSEQVFVENLTFAAKRLAEEGIICLIEPLNRHTVPGYFLSSYEQALGYLQTIKQPNLKIQLDTFHTQCICGQLTKTIKDLSQHIGHVQVAQVPDRHEPHSSGEINYDYVFKLLQDTGYDGFIGAEYIPEKSTTAGLGWIDKYGLSQINPPVFVTAAAAVVDS</sequence>
<dbReference type="InterPro" id="IPR026040">
    <property type="entry name" value="HyI-like"/>
</dbReference>
<feature type="domain" description="Xylose isomerase-like TIM barrel" evidence="8">
    <location>
        <begin position="64"/>
        <end position="207"/>
    </location>
</feature>
<evidence type="ECO:0000259" key="8">
    <source>
        <dbReference type="Pfam" id="PF01261"/>
    </source>
</evidence>
<dbReference type="PANTHER" id="PTHR43489:SF6">
    <property type="entry name" value="HYDROXYPYRUVATE ISOMERASE-RELATED"/>
    <property type="match status" value="1"/>
</dbReference>
<protein>
    <recommendedName>
        <fullName evidence="5">Putative hydroxypyruvate isomerase</fullName>
        <ecNumber evidence="4">5.3.1.22</ecNumber>
    </recommendedName>
</protein>
<evidence type="ECO:0000256" key="2">
    <source>
        <dbReference type="ARBA" id="ARBA00002968"/>
    </source>
</evidence>
<evidence type="ECO:0000256" key="3">
    <source>
        <dbReference type="ARBA" id="ARBA00005962"/>
    </source>
</evidence>
<feature type="active site" description="Proton donor/acceptor" evidence="7">
    <location>
        <position position="93"/>
    </location>
</feature>